<feature type="chain" id="PRO_5015103471" evidence="2">
    <location>
        <begin position="24"/>
        <end position="2593"/>
    </location>
</feature>
<feature type="signal peptide" evidence="2">
    <location>
        <begin position="1"/>
        <end position="23"/>
    </location>
</feature>
<dbReference type="VEuPathDB" id="CryptoDB:CmeUKMEL1_13895"/>
<proteinExistence type="predicted"/>
<protein>
    <submittedName>
        <fullName evidence="3">Uncharacterized protein</fullName>
    </submittedName>
</protein>
<evidence type="ECO:0000313" key="4">
    <source>
        <dbReference type="Proteomes" id="UP000236928"/>
    </source>
</evidence>
<evidence type="ECO:0000256" key="2">
    <source>
        <dbReference type="SAM" id="SignalP"/>
    </source>
</evidence>
<feature type="coiled-coil region" evidence="1">
    <location>
        <begin position="2547"/>
        <end position="2574"/>
    </location>
</feature>
<organism evidence="3 4">
    <name type="scientific">Cryptosporidium meleagridis</name>
    <dbReference type="NCBI Taxonomy" id="93969"/>
    <lineage>
        <taxon>Eukaryota</taxon>
        <taxon>Sar</taxon>
        <taxon>Alveolata</taxon>
        <taxon>Apicomplexa</taxon>
        <taxon>Conoidasida</taxon>
        <taxon>Coccidia</taxon>
        <taxon>Eucoccidiorida</taxon>
        <taxon>Eimeriorina</taxon>
        <taxon>Cryptosporidiidae</taxon>
        <taxon>Cryptosporidium</taxon>
    </lineage>
</organism>
<name>A0A2P4Z3T1_9CRYT</name>
<accession>A0A2P4Z3T1</accession>
<keyword evidence="4" id="KW-1185">Reference proteome</keyword>
<dbReference type="OrthoDB" id="337658at2759"/>
<evidence type="ECO:0000256" key="1">
    <source>
        <dbReference type="SAM" id="Coils"/>
    </source>
</evidence>
<gene>
    <name evidence="3" type="ORF">CmeUKMEL1_13895</name>
</gene>
<dbReference type="Proteomes" id="UP000236928">
    <property type="component" value="Unassembled WGS sequence"/>
</dbReference>
<keyword evidence="2" id="KW-0732">Signal</keyword>
<keyword evidence="1" id="KW-0175">Coiled coil</keyword>
<dbReference type="EMBL" id="JIBK01000047">
    <property type="protein sequence ID" value="POM84738.1"/>
    <property type="molecule type" value="Genomic_DNA"/>
</dbReference>
<sequence>MLFIRLLLTYYLLFAFLKSVIFCQEVDKSRIILENLLNGLHGLGYSQIKQDNLLNPIQEIYNGDLDHFNSFCVNSLLNYYRNSPSEIWVNEQFGQVSIDKIIQNFILVCRELPEWQNVCQDQPSIDSLIATDIHLAALLTMNENHELSNVPIDIFCNLNLNLFNEDYSSYNHLCVEKLISNQVNFEKRLTFKIRDALTICSMTTFWSKICIKNNSNNYDFPELHLLASSLFFEISKHDKYLSSSNALEGLTPIDFCGLSEKMILKGDVLNYFNIICVDELSTSSKLILGRSWLPSTKNIIDICRNNPLWITCNLNLDYKNFDTVNSLSDNRESGYISIIDKTSLLATTLLQQIHLLPAYMFSSLYYQFADIDNLCYITSIIQKDISLIQNEELPTHSQINFGQFFNSICWRILSTYPITFKTSIGIISQPIKTLEAVSVCSSSLLFWINDCETENSEDLFYLPQISILSQELLISSKKYYNLPANTFCIAAKNIISNLNKLNGGLGSSAKRLEDYSISWVLNNISKIDSYAQFNGITSGYFNRECVRELIGSNESNSEYIPMNFAIFICSSSLRWERCAVNGSIKNKFLTEFVASEFYYGLLAETDFNLQFNWNDICLISESTIPEEYDNLDSIPNIPYFNHFCSLSFIKNLKLIRKNANISFSENKKYIFTNFIRVCVHNYFWRVPCGEIVESDLLANSLLFGSHQFASMRDISEVQFCKAANNLLDVEPTKFEIECVRELMKIGTQFTSEIAQGACAVTHRSLICHGYPEEYSHIAGTLFSAMYQYFPISEIPSFIEFCEIVHSIFTDNEINDSPYYFNAICARQIYNSNLDVSFLTISVLCSHISPNNISNEDYTESLLVSEFFKKSKSINSLRKWELHYFYPLAKQILESIEKDSNDISNFNYKCVAITRSVISTDSFILKLDDAISLCSGSIAFKIYCKDQNQSIQHLVSEIIQGIMLNYGLNIIEYSEIQSICNAAKLIHDGSVEIQPISRNLPGATKYPYFLNSCIEVLTSGIILPKKFVEISTDNAISICTQSLRSSTPCKNEKAIVSAIAVGLYSELQNFPEMAKLQVTELCIFASKLAESNTEDYLETCSKYLSNYKSYIPTIENLNISFTEIQKQRICTRPFMWPKCNVNENLVRGVHSVQIEKLASKLKAIFKSNDINIWKFERYCVFAEKLLNYNGENDFIKCNNLLKEFEYVEIIKQSSNIAENPLFLFYKLEDKTIDKVCSIISSHSNCLNSRNGLSGLLASNFFSISTKYLDLNSIKSSDFCIISELLLQKGSLKEIKESCPYLLLQITNLEHWPNIMLTPELSQVICDSLSITNLNCIPPDINQGITIEMSSAINDIAIELFFIRKKYIPSFNPESSCIMAESLIQFGVKNEYFNRLCINLISYDIWNFSENFDNKYAQYWSISREDPVTFISFIKSEASRFCEELEGRLSEIYMKSHDFILKKKRDDKLDKKIYYQKVLRRNFNPLNFGKTNEHDLSKKLTKKEERIELKKKLRIISKAKGYVALNDEAIKEYSPEMVDFKLAKKYYADFPKDIYKSIDNSNFVFKMPEFNWNLFSEKLVFTSKNFLGISIKVSDPKYGGIAGLIQKWGYTPQGTVQGAQYIYRVSRYINKYMISPKKAYLVWKETLIAMNFAILPKWRDSWQDEIRKPSPLDEQPLPSCEGVKSSKILKQLGMDKKKINMVALANIDSFVAQMTEAAHDLKLYNVKFNDFCLVGIILFNNKSYSRTESFNYKCTKWVREIGYVEEYFENANFVDNDHKLSKKIVNRLKNNVRKQIPTILARKICASTSRWMSCNSGKGIDEKLNIDNLATELVRLSRIAGLEFRDMCEVAIQIANAQDFNQKCPVILQQVIGNYNRSYQVCKSTSSWKSCQYSKVVLDPKLKEHLDTLTTELTIGLNEVFPNNFTFEEICYLSEKFVASEYFKTDCTRSLFDFLVAQRFIKPTLNIYGDVKPSKSFKHIVSVALAICYDTLRWQQATCVLESEGYYSLHEKQWVDLVSEEILKEMMELSKLDSQISIFFKNAEREQLLERFNLENNNKFKIKLPPVIKYHDICNHVAKITKTRYFNINCVQVTTEIFQTQLTKIKLENELANNFEEINLYGGIIKVPDSSIIEGICKGSIFWETCSNKHLQPLFKFDLENAKKEDVDIIVNDIMVSILQLNQNGFESPINIKEELHDLDNIHKLATKTVDLLDYLDFCDIGIWYSKEISNLEQKDHSELQNLLSTKILFLILETMYPNRKLERDQVTDESENEELGTLDQYIEQSITKLPAKAPQLLKPPGYIFKNTTSIETVLLHQGNDYSSNVFVVNLSGFPMFQDFYVKRNISTIDRDNYGNTLYVKPKAGLVLSNYQLPDGSQMSSNYVNSGKGRNIVEPMINRLETERILHIMKQSPNNFHSSILPHATKEIIGKKKLNSSEQKIKKEWYRNIKKEYYYKKGREIAKKEWESRQIAFSNNNGTGEIIWETEKKKIPNLIHALFNSELRKQRKEGKLFNKGLYKARVHQFLLEKFNNDLKLRKENEKTGKIIVKSKYKNTIQTKNGEINNLEKIYSEQEINVVTNIAALIGYNQIAVDLL</sequence>
<reference evidence="3 4" key="1">
    <citation type="submission" date="2014-04" db="EMBL/GenBank/DDBJ databases">
        <title>Comparative Genomics of Cryptosporidium Species.</title>
        <authorList>
            <person name="Silva J.C."/>
            <person name="Su Q."/>
            <person name="Chalmers R."/>
            <person name="Chibucos M.C."/>
            <person name="Elwin K."/>
            <person name="Godinez A."/>
            <person name="Guo F."/>
            <person name="Huynh K."/>
            <person name="Orvis J."/>
            <person name="Ott S."/>
            <person name="Sadzewicz L."/>
            <person name="Sengamalay N."/>
            <person name="Shetty A."/>
            <person name="Sun M."/>
            <person name="Tallon L."/>
            <person name="Xiao L."/>
            <person name="Zhang H."/>
            <person name="Fraser C.M."/>
            <person name="Zhu G."/>
            <person name="Kissinger J."/>
            <person name="Widmer G."/>
        </authorList>
    </citation>
    <scope>NUCLEOTIDE SEQUENCE [LARGE SCALE GENOMIC DNA]</scope>
    <source>
        <strain evidence="3 4">UKMEL1</strain>
    </source>
</reference>
<evidence type="ECO:0000313" key="3">
    <source>
        <dbReference type="EMBL" id="POM84738.1"/>
    </source>
</evidence>
<comment type="caution">
    <text evidence="3">The sequence shown here is derived from an EMBL/GenBank/DDBJ whole genome shotgun (WGS) entry which is preliminary data.</text>
</comment>